<dbReference type="CDD" id="cd11304">
    <property type="entry name" value="Cadherin_repeat"/>
    <property type="match status" value="5"/>
</dbReference>
<protein>
    <submittedName>
        <fullName evidence="12">Protocadherin gamma-B5</fullName>
    </submittedName>
</protein>
<gene>
    <name evidence="12" type="ORF">FBUS_04133</name>
</gene>
<dbReference type="FunFam" id="2.60.40.60:FF:000015">
    <property type="entry name" value="FAT atypical cadherin 1"/>
    <property type="match status" value="1"/>
</dbReference>
<comment type="subcellular location">
    <subcellularLocation>
        <location evidence="1">Membrane</location>
        <topology evidence="1">Single-pass membrane protein</topology>
    </subcellularLocation>
</comment>
<comment type="caution">
    <text evidence="12">The sequence shown here is derived from an EMBL/GenBank/DDBJ whole genome shotgun (WGS) entry which is preliminary data.</text>
</comment>
<evidence type="ECO:0000256" key="4">
    <source>
        <dbReference type="ARBA" id="ARBA00022837"/>
    </source>
</evidence>
<keyword evidence="6 10" id="KW-0472">Membrane</keyword>
<feature type="domain" description="Cadherin" evidence="11">
    <location>
        <begin position="104"/>
        <end position="222"/>
    </location>
</feature>
<dbReference type="PROSITE" id="PS50268">
    <property type="entry name" value="CADHERIN_2"/>
    <property type="match status" value="5"/>
</dbReference>
<dbReference type="Gene3D" id="2.60.40.60">
    <property type="entry name" value="Cadherins"/>
    <property type="match status" value="6"/>
</dbReference>
<dbReference type="InterPro" id="IPR050174">
    <property type="entry name" value="Protocadherin/Cadherin-CA"/>
</dbReference>
<sequence>QVTVLPQTSAQLLFILEVTQTSNHVQSAKKIIVDRLTCSQDGHLIARVDVNALLSDASLLVAHQVTIHIHDLNDNGPKFDQLRWHRRLKEILYRKGRRLELPKAHDADLLAEHRRILYRLQTMNNTELIDTSKVPFRLELSPNGQPILVLTDDLDAETARRHRFVLVAYSPSPIRLTSTSFAQKIPSVPTMTKLSSIGSSMSEARLEVDIEVADMNDNEPRFDSPSFNASVQEDAPFDTVIYQLVARDPDRTAQLTYRMGMSTEIAVMNNTFAVDSDGRVRLRSALNYELRQTYKLPVEVTDGEFNAQSVLNIQVTDVNDEAPSFEINPKLLQVEENVSPGKLIGRVHVHDTDGKSVNGEVRCFEPPNLRRQQALNFNPDPGVNPTSAVYDLTTRLMLDREAIDGPSPKQLYVYLICVDGYEMNGISSPVSPRVQHTSTMTATLIVRDGNDHSPVFNQTVYHASIKENNLIGEKIIQVQASDADEQDNAHITYALLDRTNFKVDSLTGWVTANVVFDRENRDSYEVVAIAADQGKPRLSTSAMLNITILDVNDHAPVLPYDGEVGAFHRDHLPVGRVSQRNVFSVQENGPQGTYLGNVLASDQDLGLNSELVFELVSDPTTDYHKRFRLSEKGLLYTAEPLDREEKDHYRLTIRVHDRAVVNPLTTTGTIDVIVQDVNDNSPRFVLPPGLLSPTTQSLRNMSVPDETFTKAYLFEYIAKGNLPEPTIQLSMSEQPGHEVTKLEADDPDAGVNGRVVYYMDRLAGPHLIGPHSGKPLLKVDLEQGTVILQRLMSSNDLGMWFFHVRAVDGGQPKARADNKVLALLIVDHPVGETYAKISHSSNYYPTNGTSYVFRLWNLGGPRNTIMISLLASISGLLGAILIIAIACVLRTKRRRSACCRTRNRRRPHFSSSNRLTGVNPGLLNSTIARNGTNGSLVQQDMGRLTDVHGADYTNPPGGINLSVLLEDWQPGQDANSVGGNGFPPEYHRYHAVDFPGGPTFCVSNPRQTHHFSQHTIDNPWGQSMRFPKENETDEQPTSDSGRGGSEEDEQGISFWKKSTDNPVVRLPNVDVLYSRESQPTSDWPSKPITIECTESPPRDAFFNTMSPYSVHKVSTILPCSIQRQNQEQQLQKYF</sequence>
<feature type="domain" description="Cadherin" evidence="11">
    <location>
        <begin position="577"/>
        <end position="684"/>
    </location>
</feature>
<evidence type="ECO:0000256" key="1">
    <source>
        <dbReference type="ARBA" id="ARBA00004167"/>
    </source>
</evidence>
<feature type="region of interest" description="Disordered" evidence="9">
    <location>
        <begin position="1008"/>
        <end position="1049"/>
    </location>
</feature>
<dbReference type="PANTHER" id="PTHR24028">
    <property type="entry name" value="CADHERIN-87A"/>
    <property type="match status" value="1"/>
</dbReference>
<dbReference type="InterPro" id="IPR015919">
    <property type="entry name" value="Cadherin-like_sf"/>
</dbReference>
<dbReference type="InterPro" id="IPR020894">
    <property type="entry name" value="Cadherin_CS"/>
</dbReference>
<evidence type="ECO:0000313" key="12">
    <source>
        <dbReference type="EMBL" id="KAA0194656.1"/>
    </source>
</evidence>
<evidence type="ECO:0000256" key="6">
    <source>
        <dbReference type="ARBA" id="ARBA00023136"/>
    </source>
</evidence>
<evidence type="ECO:0000256" key="3">
    <source>
        <dbReference type="ARBA" id="ARBA00022737"/>
    </source>
</evidence>
<feature type="domain" description="Cadherin" evidence="11">
    <location>
        <begin position="326"/>
        <end position="456"/>
    </location>
</feature>
<evidence type="ECO:0000256" key="9">
    <source>
        <dbReference type="SAM" id="MobiDB-lite"/>
    </source>
</evidence>
<dbReference type="OrthoDB" id="6252479at2759"/>
<keyword evidence="2 10" id="KW-0812">Transmembrane</keyword>
<dbReference type="SMART" id="SM00112">
    <property type="entry name" value="CA"/>
    <property type="match status" value="6"/>
</dbReference>
<reference evidence="12" key="1">
    <citation type="submission" date="2019-05" db="EMBL/GenBank/DDBJ databases">
        <title>Annotation for the trematode Fasciolopsis buski.</title>
        <authorList>
            <person name="Choi Y.-J."/>
        </authorList>
    </citation>
    <scope>NUCLEOTIDE SEQUENCE</scope>
    <source>
        <strain evidence="12">HT</strain>
        <tissue evidence="12">Whole worm</tissue>
    </source>
</reference>
<keyword evidence="13" id="KW-1185">Reference proteome</keyword>
<keyword evidence="3" id="KW-0677">Repeat</keyword>
<keyword evidence="7" id="KW-0325">Glycoprotein</keyword>
<dbReference type="GO" id="GO:0005509">
    <property type="term" value="F:calcium ion binding"/>
    <property type="evidence" value="ECO:0007669"/>
    <property type="project" value="UniProtKB-UniRule"/>
</dbReference>
<evidence type="ECO:0000256" key="10">
    <source>
        <dbReference type="SAM" id="Phobius"/>
    </source>
</evidence>
<dbReference type="Proteomes" id="UP000728185">
    <property type="component" value="Unassembled WGS sequence"/>
</dbReference>
<feature type="transmembrane region" description="Helical" evidence="10">
    <location>
        <begin position="865"/>
        <end position="889"/>
    </location>
</feature>
<keyword evidence="4 8" id="KW-0106">Calcium</keyword>
<evidence type="ECO:0000313" key="13">
    <source>
        <dbReference type="Proteomes" id="UP000728185"/>
    </source>
</evidence>
<dbReference type="PROSITE" id="PS00232">
    <property type="entry name" value="CADHERIN_1"/>
    <property type="match status" value="4"/>
</dbReference>
<dbReference type="SUPFAM" id="SSF49313">
    <property type="entry name" value="Cadherin-like"/>
    <property type="match status" value="5"/>
</dbReference>
<organism evidence="12 13">
    <name type="scientific">Fasciolopsis buskii</name>
    <dbReference type="NCBI Taxonomy" id="27845"/>
    <lineage>
        <taxon>Eukaryota</taxon>
        <taxon>Metazoa</taxon>
        <taxon>Spiralia</taxon>
        <taxon>Lophotrochozoa</taxon>
        <taxon>Platyhelminthes</taxon>
        <taxon>Trematoda</taxon>
        <taxon>Digenea</taxon>
        <taxon>Plagiorchiida</taxon>
        <taxon>Echinostomata</taxon>
        <taxon>Echinostomatoidea</taxon>
        <taxon>Fasciolidae</taxon>
        <taxon>Fasciolopsis</taxon>
    </lineage>
</organism>
<feature type="domain" description="Cadherin" evidence="11">
    <location>
        <begin position="457"/>
        <end position="558"/>
    </location>
</feature>
<accession>A0A8E0VKL2</accession>
<keyword evidence="5 10" id="KW-1133">Transmembrane helix</keyword>
<evidence type="ECO:0000256" key="8">
    <source>
        <dbReference type="PROSITE-ProRule" id="PRU00043"/>
    </source>
</evidence>
<proteinExistence type="predicted"/>
<dbReference type="PANTHER" id="PTHR24028:SF146">
    <property type="entry name" value="CADHERIN 96CB, ISOFORM D-RELATED"/>
    <property type="match status" value="1"/>
</dbReference>
<name>A0A8E0VKL2_9TREM</name>
<evidence type="ECO:0000256" key="2">
    <source>
        <dbReference type="ARBA" id="ARBA00022692"/>
    </source>
</evidence>
<dbReference type="GO" id="GO:0007156">
    <property type="term" value="P:homophilic cell adhesion via plasma membrane adhesion molecules"/>
    <property type="evidence" value="ECO:0007669"/>
    <property type="project" value="InterPro"/>
</dbReference>
<dbReference type="EMBL" id="LUCM01004210">
    <property type="protein sequence ID" value="KAA0194656.1"/>
    <property type="molecule type" value="Genomic_DNA"/>
</dbReference>
<dbReference type="PRINTS" id="PR00205">
    <property type="entry name" value="CADHERIN"/>
</dbReference>
<evidence type="ECO:0000259" key="11">
    <source>
        <dbReference type="PROSITE" id="PS50268"/>
    </source>
</evidence>
<feature type="domain" description="Cadherin" evidence="11">
    <location>
        <begin position="223"/>
        <end position="325"/>
    </location>
</feature>
<evidence type="ECO:0000256" key="5">
    <source>
        <dbReference type="ARBA" id="ARBA00022989"/>
    </source>
</evidence>
<dbReference type="AlphaFoldDB" id="A0A8E0VKL2"/>
<dbReference type="InterPro" id="IPR002126">
    <property type="entry name" value="Cadherin-like_dom"/>
</dbReference>
<dbReference type="GO" id="GO:0005886">
    <property type="term" value="C:plasma membrane"/>
    <property type="evidence" value="ECO:0007669"/>
    <property type="project" value="InterPro"/>
</dbReference>
<feature type="non-terminal residue" evidence="12">
    <location>
        <position position="1"/>
    </location>
</feature>
<dbReference type="FunFam" id="2.60.40.60:FF:000020">
    <property type="entry name" value="Dachsous cadherin-related 1b"/>
    <property type="match status" value="1"/>
</dbReference>
<dbReference type="Pfam" id="PF00028">
    <property type="entry name" value="Cadherin"/>
    <property type="match status" value="3"/>
</dbReference>
<evidence type="ECO:0000256" key="7">
    <source>
        <dbReference type="ARBA" id="ARBA00023180"/>
    </source>
</evidence>